<dbReference type="AlphaFoldDB" id="L9ZKS0"/>
<evidence type="ECO:0000313" key="2">
    <source>
        <dbReference type="EMBL" id="ELY86152.1"/>
    </source>
</evidence>
<proteinExistence type="predicted"/>
<keyword evidence="1" id="KW-1133">Transmembrane helix</keyword>
<sequence length="186" mass="21299">MTDKPNWALVLEEMYECGDELMLDVEYLEEEKTRPEDYDTKNQFNRVRMIKERTGLSVSEIIDSLRYLHDIGLIQRHEVGGDLDDRVGLSNQGFKIAHQRKMQQVQMNEEDQRIQSQNKVNTAIGFLTLGILFATYADTTLSLLYDTGASESTISVGMVINGVIVLFTAFVIWRTGLLELNTITDW</sequence>
<feature type="transmembrane region" description="Helical" evidence="1">
    <location>
        <begin position="120"/>
        <end position="137"/>
    </location>
</feature>
<dbReference type="RefSeq" id="WP_006827367.1">
    <property type="nucleotide sequence ID" value="NZ_AOIL01000064.1"/>
</dbReference>
<protein>
    <submittedName>
        <fullName evidence="2">Uncharacterized protein</fullName>
    </submittedName>
</protein>
<accession>L9ZKS0</accession>
<dbReference type="EMBL" id="AOIL01000064">
    <property type="protein sequence ID" value="ELY86152.1"/>
    <property type="molecule type" value="Genomic_DNA"/>
</dbReference>
<feature type="transmembrane region" description="Helical" evidence="1">
    <location>
        <begin position="152"/>
        <end position="173"/>
    </location>
</feature>
<evidence type="ECO:0000313" key="3">
    <source>
        <dbReference type="Proteomes" id="UP000011648"/>
    </source>
</evidence>
<organism evidence="2 3">
    <name type="scientific">Natrialba taiwanensis DSM 12281</name>
    <dbReference type="NCBI Taxonomy" id="1230458"/>
    <lineage>
        <taxon>Archaea</taxon>
        <taxon>Methanobacteriati</taxon>
        <taxon>Methanobacteriota</taxon>
        <taxon>Stenosarchaea group</taxon>
        <taxon>Halobacteria</taxon>
        <taxon>Halobacteriales</taxon>
        <taxon>Natrialbaceae</taxon>
        <taxon>Natrialba</taxon>
    </lineage>
</organism>
<dbReference type="Proteomes" id="UP000011648">
    <property type="component" value="Unassembled WGS sequence"/>
</dbReference>
<gene>
    <name evidence="2" type="ORF">C484_18777</name>
</gene>
<name>L9ZKS0_9EURY</name>
<keyword evidence="1" id="KW-0472">Membrane</keyword>
<comment type="caution">
    <text evidence="2">The sequence shown here is derived from an EMBL/GenBank/DDBJ whole genome shotgun (WGS) entry which is preliminary data.</text>
</comment>
<reference evidence="2 3" key="1">
    <citation type="journal article" date="2014" name="PLoS Genet.">
        <title>Phylogenetically driven sequencing of extremely halophilic archaea reveals strategies for static and dynamic osmo-response.</title>
        <authorList>
            <person name="Becker E.A."/>
            <person name="Seitzer P.M."/>
            <person name="Tritt A."/>
            <person name="Larsen D."/>
            <person name="Krusor M."/>
            <person name="Yao A.I."/>
            <person name="Wu D."/>
            <person name="Madern D."/>
            <person name="Eisen J.A."/>
            <person name="Darling A.E."/>
            <person name="Facciotti M.T."/>
        </authorList>
    </citation>
    <scope>NUCLEOTIDE SEQUENCE [LARGE SCALE GENOMIC DNA]</scope>
    <source>
        <strain evidence="2 3">DSM 12281</strain>
    </source>
</reference>
<evidence type="ECO:0000256" key="1">
    <source>
        <dbReference type="SAM" id="Phobius"/>
    </source>
</evidence>
<keyword evidence="1" id="KW-0812">Transmembrane</keyword>
<keyword evidence="3" id="KW-1185">Reference proteome</keyword>